<comment type="caution">
    <text evidence="1">The sequence shown here is derived from an EMBL/GenBank/DDBJ whole genome shotgun (WGS) entry which is preliminary data.</text>
</comment>
<keyword evidence="2" id="KW-1185">Reference proteome</keyword>
<organism evidence="1 2">
    <name type="scientific">Archangium lansingense</name>
    <dbReference type="NCBI Taxonomy" id="2995310"/>
    <lineage>
        <taxon>Bacteria</taxon>
        <taxon>Pseudomonadati</taxon>
        <taxon>Myxococcota</taxon>
        <taxon>Myxococcia</taxon>
        <taxon>Myxococcales</taxon>
        <taxon>Cystobacterineae</taxon>
        <taxon>Archangiaceae</taxon>
        <taxon>Archangium</taxon>
    </lineage>
</organism>
<gene>
    <name evidence="1" type="ORF">OV287_36835</name>
</gene>
<name>A0ABT4AGN8_9BACT</name>
<reference evidence="1 2" key="1">
    <citation type="submission" date="2022-11" db="EMBL/GenBank/DDBJ databases">
        <title>Minimal conservation of predation-associated metabolite biosynthetic gene clusters underscores biosynthetic potential of Myxococcota including descriptions for ten novel species: Archangium lansinium sp. nov., Myxococcus landrumus sp. nov., Nannocystis bai.</title>
        <authorList>
            <person name="Ahearne A."/>
            <person name="Stevens C."/>
            <person name="Phillips K."/>
        </authorList>
    </citation>
    <scope>NUCLEOTIDE SEQUENCE [LARGE SCALE GENOMIC DNA]</scope>
    <source>
        <strain evidence="1 2">MIWBW</strain>
    </source>
</reference>
<dbReference type="Proteomes" id="UP001207654">
    <property type="component" value="Unassembled WGS sequence"/>
</dbReference>
<protein>
    <submittedName>
        <fullName evidence="1">Uncharacterized protein</fullName>
    </submittedName>
</protein>
<evidence type="ECO:0000313" key="2">
    <source>
        <dbReference type="Proteomes" id="UP001207654"/>
    </source>
</evidence>
<proteinExistence type="predicted"/>
<evidence type="ECO:0000313" key="1">
    <source>
        <dbReference type="EMBL" id="MCY1080032.1"/>
    </source>
</evidence>
<sequence>MYFVTMASRPGFVVGSSVLDEALADVVVVGEGACLFLLSFLPEPLDEEDALEEEVVVVVLGDDVETVGAGEKVEDLEEFGREGDDRRGRFAEWCDRCEPGTVEEEPARLLLTGLMVPDDDVRCVFCMVASRGERRNSGWIGSYLVELFDLGAFGILHPRW</sequence>
<dbReference type="EMBL" id="JAPNKA010000001">
    <property type="protein sequence ID" value="MCY1080032.1"/>
    <property type="molecule type" value="Genomic_DNA"/>
</dbReference>
<dbReference type="RefSeq" id="WP_267538713.1">
    <property type="nucleotide sequence ID" value="NZ_JAPNKA010000001.1"/>
</dbReference>
<accession>A0ABT4AGN8</accession>